<name>A0ABY5UZD6_9BACT</name>
<dbReference type="Proteomes" id="UP001059295">
    <property type="component" value="Chromosome"/>
</dbReference>
<evidence type="ECO:0000313" key="2">
    <source>
        <dbReference type="Proteomes" id="UP001059295"/>
    </source>
</evidence>
<organism evidence="1 2">
    <name type="scientific">Alistipes ihumii AP11</name>
    <dbReference type="NCBI Taxonomy" id="1211813"/>
    <lineage>
        <taxon>Bacteria</taxon>
        <taxon>Pseudomonadati</taxon>
        <taxon>Bacteroidota</taxon>
        <taxon>Bacteroidia</taxon>
        <taxon>Bacteroidales</taxon>
        <taxon>Rikenellaceae</taxon>
        <taxon>Alistipes</taxon>
    </lineage>
</organism>
<evidence type="ECO:0000313" key="1">
    <source>
        <dbReference type="EMBL" id="UWN57143.1"/>
    </source>
</evidence>
<gene>
    <name evidence="1" type="ORF">NQ491_10950</name>
</gene>
<dbReference type="RefSeq" id="WP_147524822.1">
    <property type="nucleotide sequence ID" value="NZ_CAPH01000009.1"/>
</dbReference>
<protein>
    <submittedName>
        <fullName evidence="1">Uncharacterized protein</fullName>
    </submittedName>
</protein>
<reference evidence="1" key="1">
    <citation type="journal article" date="2022" name="Cell">
        <title>Design, construction, and in vivo augmentation of a complex gut microbiome.</title>
        <authorList>
            <person name="Cheng A.G."/>
            <person name="Ho P.Y."/>
            <person name="Aranda-Diaz A."/>
            <person name="Jain S."/>
            <person name="Yu F.B."/>
            <person name="Meng X."/>
            <person name="Wang M."/>
            <person name="Iakiviak M."/>
            <person name="Nagashima K."/>
            <person name="Zhao A."/>
            <person name="Murugkar P."/>
            <person name="Patil A."/>
            <person name="Atabakhsh K."/>
            <person name="Weakley A."/>
            <person name="Yan J."/>
            <person name="Brumbaugh A.R."/>
            <person name="Higginbottom S."/>
            <person name="Dimas A."/>
            <person name="Shiver A.L."/>
            <person name="Deutschbauer A."/>
            <person name="Neff N."/>
            <person name="Sonnenburg J.L."/>
            <person name="Huang K.C."/>
            <person name="Fischbach M.A."/>
        </authorList>
    </citation>
    <scope>NUCLEOTIDE SEQUENCE</scope>
    <source>
        <strain evidence="1">AP11</strain>
    </source>
</reference>
<proteinExistence type="predicted"/>
<dbReference type="GeneID" id="82892258"/>
<accession>A0ABY5UZD6</accession>
<dbReference type="EMBL" id="CP102294">
    <property type="protein sequence ID" value="UWN57143.1"/>
    <property type="molecule type" value="Genomic_DNA"/>
</dbReference>
<keyword evidence="2" id="KW-1185">Reference proteome</keyword>
<sequence>MTTQQKIIKNKSGLSELAQMLGNVSQAETLFEFSTRPHVYRRTTGIHVVSDTDYDGEHPAGTYLDDIMRIHFESAEDYLATGYTSLKQYQGKTTGPSSYYGSLPIIDLELSEDLDEFNRIQRKLIRFSFSFRLTKAPEQTGTHRFTITYTNEDGVELSGTTEPITIRGGGQ</sequence>